<keyword evidence="1" id="KW-0472">Membrane</keyword>
<sequence>MDTEMLDICNFRKKMFGEIIPVNTKIYYKFPDELRNFPFDKKNYNFFNLETDIAKYTKTPNKYWNKSYDLINKITKLSNKIYNDVNFFDIKKIINKTESKNIIKYHQKIYILLDVFLTIYIDQKEKIIELVKQLTTIGQTHKFIVRFSYYIVVYFIRFYYQNAKLDGLKKTVRDKIIEFKNTNNINSYFTQQELDNYLLYLDAIN</sequence>
<evidence type="ECO:0000256" key="1">
    <source>
        <dbReference type="SAM" id="Phobius"/>
    </source>
</evidence>
<accession>A0A6G6AC42</accession>
<proteinExistence type="predicted"/>
<keyword evidence="1" id="KW-0812">Transmembrane</keyword>
<keyword evidence="1" id="KW-1133">Transmembrane helix</keyword>
<evidence type="ECO:0000313" key="2">
    <source>
        <dbReference type="EMBL" id="QID05971.1"/>
    </source>
</evidence>
<feature type="transmembrane region" description="Helical" evidence="1">
    <location>
        <begin position="143"/>
        <end position="160"/>
    </location>
</feature>
<protein>
    <submittedName>
        <fullName evidence="2">Uncharacterized protein</fullName>
    </submittedName>
</protein>
<reference evidence="2" key="1">
    <citation type="submission" date="2019-07" db="EMBL/GenBank/DDBJ databases">
        <title>The discovery of a new lineage B mimivirus raises questions about particles surface fibrils.</title>
        <authorList>
            <person name="Silva L.K.S."/>
            <person name="Rodrigues R.A.L."/>
            <person name="Andrade A.C.S.P."/>
            <person name="Hikida H."/>
            <person name="Andreani J."/>
            <person name="Levasseur A."/>
            <person name="La Scola B."/>
            <person name="Abrahao J.S."/>
        </authorList>
    </citation>
    <scope>NUCLEOTIDE SEQUENCE</scope>
    <source>
        <strain evidence="2">B60</strain>
    </source>
</reference>
<dbReference type="EMBL" id="MN175499">
    <property type="protein sequence ID" value="QID05971.1"/>
    <property type="molecule type" value="Genomic_DNA"/>
</dbReference>
<organism evidence="2">
    <name type="scientific">Borely moumouvirus</name>
    <dbReference type="NCBI Taxonomy" id="2712067"/>
    <lineage>
        <taxon>Viruses</taxon>
        <taxon>Varidnaviria</taxon>
        <taxon>Bamfordvirae</taxon>
        <taxon>Nucleocytoviricota</taxon>
        <taxon>Megaviricetes</taxon>
        <taxon>Imitervirales</taxon>
        <taxon>Mimiviridae</taxon>
        <taxon>Megamimivirinae</taxon>
        <taxon>Moumouvirus</taxon>
    </lineage>
</organism>
<name>A0A6G6AC42_9VIRU</name>